<dbReference type="InterPro" id="IPR042278">
    <property type="entry name" value="Mfa-like_1_N"/>
</dbReference>
<dbReference type="Gene3D" id="2.60.40.2630">
    <property type="match status" value="1"/>
</dbReference>
<dbReference type="EMBL" id="HG934468">
    <property type="protein sequence ID" value="CDN32230.1"/>
    <property type="molecule type" value="Genomic_DNA"/>
</dbReference>
<dbReference type="InterPro" id="IPR025049">
    <property type="entry name" value="Mfa-like_1"/>
</dbReference>
<dbReference type="AlphaFoldDB" id="A0A060R9E1"/>
<reference evidence="1 2" key="1">
    <citation type="journal article" date="2015" name="Genome Announc.">
        <title>Complete Genome Sequence of the Novel Leech Symbiont Mucinivorans hirudinis M3T.</title>
        <authorList>
            <person name="Nelson M.C."/>
            <person name="Bomar L."/>
            <person name="Graf J."/>
        </authorList>
    </citation>
    <scope>NUCLEOTIDE SEQUENCE [LARGE SCALE GENOMIC DNA]</scope>
    <source>
        <strain evidence="2">M3</strain>
    </source>
</reference>
<dbReference type="STRING" id="1433126.BN938_2157"/>
<name>A0A060R9E1_9BACT</name>
<dbReference type="Gene3D" id="2.60.40.2620">
    <property type="entry name" value="Fimbrillin-like"/>
    <property type="match status" value="1"/>
</dbReference>
<dbReference type="HOGENOM" id="CLU_071232_0_0_10"/>
<organism evidence="1 2">
    <name type="scientific">Mucinivorans hirudinis</name>
    <dbReference type="NCBI Taxonomy" id="1433126"/>
    <lineage>
        <taxon>Bacteria</taxon>
        <taxon>Pseudomonadati</taxon>
        <taxon>Bacteroidota</taxon>
        <taxon>Bacteroidia</taxon>
        <taxon>Bacteroidales</taxon>
        <taxon>Rikenellaceae</taxon>
        <taxon>Mucinivorans</taxon>
    </lineage>
</organism>
<dbReference type="CDD" id="cd13120">
    <property type="entry name" value="BF2867_like_N"/>
    <property type="match status" value="1"/>
</dbReference>
<dbReference type="KEGG" id="rbc:BN938_2157"/>
<protein>
    <recommendedName>
        <fullName evidence="3">Fimbrillin family protein</fullName>
    </recommendedName>
</protein>
<proteinExistence type="predicted"/>
<dbReference type="Pfam" id="PF13149">
    <property type="entry name" value="Mfa_like_1"/>
    <property type="match status" value="1"/>
</dbReference>
<gene>
    <name evidence="1" type="ORF">BN938_2157</name>
</gene>
<keyword evidence="2" id="KW-1185">Reference proteome</keyword>
<sequence>MVFVGCKKNTTAPPKKPADNRVAAKFSGNILKNEVKTTTRVTGNTWDQGDEVGMFAFKEGSRANSGLLCSNYKFNAKKNGELEEVTGLMYFPSGGEKVDFIAYHPYHSNLNLGTPSQWITFKPEHPLNKMECLWASANGQSEASPKVNFEFKRLQSSVTFILKATSEHEYTVDSDITLTDMPYKAFFDVVKGTLVASTETSGISDLKGLKYNRLYYLPPHEAKKHTTRSIVVTTREKKALSVPIKFDFESGKTHIITVFLGKDGYKLSLESTVVPFEDSGEITLKPIGLINNK</sequence>
<dbReference type="Proteomes" id="UP000027616">
    <property type="component" value="Chromosome I"/>
</dbReference>
<evidence type="ECO:0000313" key="2">
    <source>
        <dbReference type="Proteomes" id="UP000027616"/>
    </source>
</evidence>
<evidence type="ECO:0000313" key="1">
    <source>
        <dbReference type="EMBL" id="CDN32230.1"/>
    </source>
</evidence>
<accession>A0A060R9E1</accession>
<evidence type="ECO:0008006" key="3">
    <source>
        <dbReference type="Google" id="ProtNLM"/>
    </source>
</evidence>